<dbReference type="EMBL" id="CP088280">
    <property type="protein sequence ID" value="UGX93938.1"/>
    <property type="molecule type" value="Genomic_DNA"/>
</dbReference>
<evidence type="ECO:0000256" key="1">
    <source>
        <dbReference type="ARBA" id="ARBA00008769"/>
    </source>
</evidence>
<evidence type="ECO:0000313" key="4">
    <source>
        <dbReference type="EMBL" id="UEM13320.1"/>
    </source>
</evidence>
<gene>
    <name evidence="5" type="ORF">G6321_00051690</name>
    <name evidence="4" type="ORF">J4G43_002960</name>
</gene>
<comment type="similarity">
    <text evidence="1 2">Belongs to the OprB family.</text>
</comment>
<evidence type="ECO:0000313" key="5">
    <source>
        <dbReference type="EMBL" id="UGX93938.1"/>
    </source>
</evidence>
<feature type="compositionally biased region" description="Basic and acidic residues" evidence="3">
    <location>
        <begin position="88"/>
        <end position="100"/>
    </location>
</feature>
<dbReference type="Pfam" id="PF04966">
    <property type="entry name" value="OprB"/>
    <property type="match status" value="1"/>
</dbReference>
<dbReference type="PANTHER" id="PTHR37944:SF1">
    <property type="entry name" value="PORIN B"/>
    <property type="match status" value="1"/>
</dbReference>
<reference evidence="6 7" key="2">
    <citation type="journal article" date="2022" name="Int. J. Syst. Evol. Microbiol.">
        <title>Strains of Bradyrhizobium barranii sp. nov. associated with legumes native to Canada are symbionts of soybeans and belong to different subspecies (subsp. barranii subsp. nov. and subsp. apii subsp. nov.) and symbiovars (sv. glycinearum and sv. septentrionale).</title>
        <authorList>
            <person name="Bromfield E.S.P."/>
            <person name="Cloutier S."/>
            <person name="Wasai-Hara S."/>
            <person name="Minamisawa K."/>
        </authorList>
    </citation>
    <scope>NUCLEOTIDE SEQUENCE [LARGE SCALE GENOMIC DNA]</scope>
    <source>
        <strain evidence="7">144S4</strain>
        <strain evidence="4 6">323S2</strain>
    </source>
</reference>
<dbReference type="InterPro" id="IPR052932">
    <property type="entry name" value="OprB_Porin"/>
</dbReference>
<evidence type="ECO:0000313" key="7">
    <source>
        <dbReference type="Proteomes" id="UP000664702"/>
    </source>
</evidence>
<protein>
    <submittedName>
        <fullName evidence="4">Carbohydrate porin</fullName>
    </submittedName>
</protein>
<dbReference type="GO" id="GO:0008643">
    <property type="term" value="P:carbohydrate transport"/>
    <property type="evidence" value="ECO:0007669"/>
    <property type="project" value="InterPro"/>
</dbReference>
<sequence>MNAPRGKTPSQPTFRVPRFKNVNDCDRPVGLTDLLEIGSTVDLPCNIGQFVRLSSRSGSRVSRPHRAYRQVVLSMSVVMLLAAGAAAQEDKKTDDDKPADPDTGESTVEEKTLGILPNPLQKYGVKFAATYIGEAFGNATGGLKQGAIYEGRLNLAVDVDLQKLVGIDKLTFHANMFQIHGDGLSRSNLQNFFVDSGIEALPSTRLYEAYFEKQWGAKKVSLKVGQLAADSEFFNTKYTDVFTNASMGWPAITSLDLPSGGPSPPLAAMGARLLVNVTDQLSLLGGIFDGDQAGPGSGDPQQRNRYGVNFRVNDPPLLLGQIQYAWNNKKGDPNLTGQVKLGGWRHFGSFADQQLASNGVSFAAPGTSAEPLLLAGDIGGWAVFEQQIYRVPHSDDRGIGVFARAAGAPADRNLIDLYADAGLEFIGLRDDRPDDKFGIAAGYAHVSKRAQALDADYRTLVNPSWPIRSFEGLLTAVYQYQIRDGWTVQPNFQYIVHPGGGATLPVGPLAGKILKNASVFGLRTTLKF</sequence>
<dbReference type="AlphaFoldDB" id="A0A9X9Y076"/>
<accession>A0A9X9Y076</accession>
<dbReference type="PANTHER" id="PTHR37944">
    <property type="entry name" value="PORIN B"/>
    <property type="match status" value="1"/>
</dbReference>
<organism evidence="4 7">
    <name type="scientific">Bradyrhizobium barranii subsp. barranii</name>
    <dbReference type="NCBI Taxonomy" id="2823807"/>
    <lineage>
        <taxon>Bacteria</taxon>
        <taxon>Pseudomonadati</taxon>
        <taxon>Pseudomonadota</taxon>
        <taxon>Alphaproteobacteria</taxon>
        <taxon>Hyphomicrobiales</taxon>
        <taxon>Nitrobacteraceae</taxon>
        <taxon>Bradyrhizobium</taxon>
        <taxon>Bradyrhizobium barranii</taxon>
    </lineage>
</organism>
<proteinExistence type="inferred from homology"/>
<name>A0A9X9Y076_9BRAD</name>
<evidence type="ECO:0000313" key="6">
    <source>
        <dbReference type="Proteomes" id="UP000564836"/>
    </source>
</evidence>
<dbReference type="KEGG" id="bban:J4G43_002960"/>
<evidence type="ECO:0000256" key="2">
    <source>
        <dbReference type="RuleBase" id="RU363072"/>
    </source>
</evidence>
<reference evidence="5 6" key="1">
    <citation type="journal article" date="2017" name="Syst. Appl. Microbiol.">
        <title>Soybeans inoculated with root zone soils of Canadian native legumes harbour diverse and novel Bradyrhizobium spp. that possess agricultural potential.</title>
        <authorList>
            <person name="Bromfield E.S.P."/>
            <person name="Cloutier S."/>
            <person name="Tambong J.T."/>
            <person name="Tran Thi T.V."/>
        </authorList>
    </citation>
    <scope>NUCLEOTIDE SEQUENCE [LARGE SCALE GENOMIC DNA]</scope>
    <source>
        <strain evidence="5 6">323S2</strain>
    </source>
</reference>
<dbReference type="InterPro" id="IPR007049">
    <property type="entry name" value="Carb-sel_porin_OprB"/>
</dbReference>
<dbReference type="Gene3D" id="2.40.160.180">
    <property type="entry name" value="Carbohydrate-selective porin OprB"/>
    <property type="match status" value="1"/>
</dbReference>
<dbReference type="EMBL" id="CP086136">
    <property type="protein sequence ID" value="UEM13320.1"/>
    <property type="molecule type" value="Genomic_DNA"/>
</dbReference>
<dbReference type="GO" id="GO:0015288">
    <property type="term" value="F:porin activity"/>
    <property type="evidence" value="ECO:0007669"/>
    <property type="project" value="InterPro"/>
</dbReference>
<dbReference type="InterPro" id="IPR038673">
    <property type="entry name" value="OprB_sf"/>
</dbReference>
<dbReference type="RefSeq" id="WP_224517661.1">
    <property type="nucleotide sequence ID" value="NZ_CP086136.1"/>
</dbReference>
<evidence type="ECO:0000256" key="3">
    <source>
        <dbReference type="SAM" id="MobiDB-lite"/>
    </source>
</evidence>
<dbReference type="Proteomes" id="UP000664702">
    <property type="component" value="Chromosome"/>
</dbReference>
<dbReference type="GO" id="GO:0016020">
    <property type="term" value="C:membrane"/>
    <property type="evidence" value="ECO:0007669"/>
    <property type="project" value="InterPro"/>
</dbReference>
<feature type="region of interest" description="Disordered" evidence="3">
    <location>
        <begin position="88"/>
        <end position="109"/>
    </location>
</feature>
<dbReference type="Proteomes" id="UP000564836">
    <property type="component" value="Chromosome"/>
</dbReference>